<evidence type="ECO:0000313" key="1">
    <source>
        <dbReference type="EMBL" id="KAJ9597296.1"/>
    </source>
</evidence>
<feature type="non-terminal residue" evidence="1">
    <location>
        <position position="1"/>
    </location>
</feature>
<dbReference type="Proteomes" id="UP001233999">
    <property type="component" value="Unassembled WGS sequence"/>
</dbReference>
<reference evidence="1" key="2">
    <citation type="submission" date="2023-05" db="EMBL/GenBank/DDBJ databases">
        <authorList>
            <person name="Fouks B."/>
        </authorList>
    </citation>
    <scope>NUCLEOTIDE SEQUENCE</scope>
    <source>
        <strain evidence="1">Stay&amp;Tobe</strain>
        <tissue evidence="1">Testes</tissue>
    </source>
</reference>
<evidence type="ECO:0000313" key="2">
    <source>
        <dbReference type="Proteomes" id="UP001233999"/>
    </source>
</evidence>
<gene>
    <name evidence="1" type="ORF">L9F63_011817</name>
</gene>
<comment type="caution">
    <text evidence="1">The sequence shown here is derived from an EMBL/GenBank/DDBJ whole genome shotgun (WGS) entry which is preliminary data.</text>
</comment>
<proteinExistence type="predicted"/>
<dbReference type="EMBL" id="JASPKZ010001618">
    <property type="protein sequence ID" value="KAJ9597296.1"/>
    <property type="molecule type" value="Genomic_DNA"/>
</dbReference>
<accession>A0AAD8EP54</accession>
<sequence>LILLYVIKILRSRCQLKLGTILNNNTISTYYISLIWLGGPWGSRRRQVRQCLVTFFNICQRRVPLNNILHAVFP</sequence>
<dbReference type="AlphaFoldDB" id="A0AAD8EP54"/>
<reference evidence="1" key="1">
    <citation type="journal article" date="2023" name="IScience">
        <title>Live-bearing cockroach genome reveals convergent evolutionary mechanisms linked to viviparity in insects and beyond.</title>
        <authorList>
            <person name="Fouks B."/>
            <person name="Harrison M.C."/>
            <person name="Mikhailova A.A."/>
            <person name="Marchal E."/>
            <person name="English S."/>
            <person name="Carruthers M."/>
            <person name="Jennings E.C."/>
            <person name="Chiamaka E.L."/>
            <person name="Frigard R.A."/>
            <person name="Pippel M."/>
            <person name="Attardo G.M."/>
            <person name="Benoit J.B."/>
            <person name="Bornberg-Bauer E."/>
            <person name="Tobe S.S."/>
        </authorList>
    </citation>
    <scope>NUCLEOTIDE SEQUENCE</scope>
    <source>
        <strain evidence="1">Stay&amp;Tobe</strain>
    </source>
</reference>
<protein>
    <submittedName>
        <fullName evidence="1">Uncharacterized protein</fullName>
    </submittedName>
</protein>
<keyword evidence="2" id="KW-1185">Reference proteome</keyword>
<feature type="non-terminal residue" evidence="1">
    <location>
        <position position="74"/>
    </location>
</feature>
<organism evidence="1 2">
    <name type="scientific">Diploptera punctata</name>
    <name type="common">Pacific beetle cockroach</name>
    <dbReference type="NCBI Taxonomy" id="6984"/>
    <lineage>
        <taxon>Eukaryota</taxon>
        <taxon>Metazoa</taxon>
        <taxon>Ecdysozoa</taxon>
        <taxon>Arthropoda</taxon>
        <taxon>Hexapoda</taxon>
        <taxon>Insecta</taxon>
        <taxon>Pterygota</taxon>
        <taxon>Neoptera</taxon>
        <taxon>Polyneoptera</taxon>
        <taxon>Dictyoptera</taxon>
        <taxon>Blattodea</taxon>
        <taxon>Blaberoidea</taxon>
        <taxon>Blaberidae</taxon>
        <taxon>Diplopterinae</taxon>
        <taxon>Diploptera</taxon>
    </lineage>
</organism>
<name>A0AAD8EP54_DIPPU</name>